<protein>
    <submittedName>
        <fullName evidence="2">Putative transposase</fullName>
    </submittedName>
</protein>
<reference evidence="2" key="2">
    <citation type="journal article" date="2020" name="BMC">
        <title>Leishmania infection induces a limited differential gene expression in the sand fly midgut.</title>
        <authorList>
            <person name="Coutinho-Abreu I.V."/>
            <person name="Serafim T.D."/>
            <person name="Meneses C."/>
            <person name="Kamhawi S."/>
            <person name="Oliveira F."/>
            <person name="Valenzuela J.G."/>
        </authorList>
    </citation>
    <scope>NUCLEOTIDE SEQUENCE</scope>
    <source>
        <strain evidence="2">Jacobina</strain>
        <tissue evidence="2">Midgut</tissue>
    </source>
</reference>
<sequence>MEMNENHEGHHGDDVAPAFANEMDKYTVSEQFPPGRVVPYQRNFRLTAYHQVENEDTPYLLKKVKLKKIAVPTVFPGVPHPEVVIPNPPVPRPLDADEENMLHIERLNNKMFAADAIMSFMQLTKDFQDKLGTEAFFSNYDFKVNNQHLVFYCIEDSDPFGVDILSRIIIDDNLKIQIFIRNEKLTYKDLSWVLGKNMQLRLWSELSNILARYKNPDVTRFETPMRSYLNQAADNIKSALHVAEEDFHHLANLEFLLNQVELIIGKTRNYNKTTLILSFVTDIHSSATYRILRNTFILPTERHLKNITNSLNVSPDCADNNDNYLRGITKNLSEMEKKMTLVVDEIYVKEKIEYKSGKLYGFTNQKEEKDQEVAKTILAFMLKSTFGHFEEVFQLIPSKKLIGDDLKDLILRTINKVQSINNIEILAVVADNNKINVNAYDSLKNDPKDVFFTNPIYPNKKIFLLYDSVHLLKNIRNNWIRFKGKNVFEYPDFESFDTKKADFWDLRNLYLEEANQITRKAHKLNHKSLFPNSLERQKVSLVTNVFDESTVEALKEKPKYRSTGEFMEIILHWWSIINVKSRFKGVRKRYGYFDPISSVDHDNLQFLKKFAIWLTKWDSLTLKLTEQTHKALYLTTISTIEIIEYSFQHFSIQYFLPGKLQSDCIEARFGKYRYLSGCTYHVSVCNVFENEKKLRIREILKNEFSLSEFKKEECQLVEIDPAFSALLNNNLLEDLVENETDSSYVCGYAAHNVWNKIPCQECRSLFAENKGGLTSDEYFNNRQRGGLIVASSTVMELFRHMTAIFFKINQNSDLYKKFLSSNTKYILSTLTLESLEQEGKLF</sequence>
<name>A0A1B0GH08_LUTLO</name>
<proteinExistence type="predicted"/>
<dbReference type="InterPro" id="IPR048365">
    <property type="entry name" value="TNP-like_RNaseH_N"/>
</dbReference>
<dbReference type="Proteomes" id="UP000092461">
    <property type="component" value="Unassembled WGS sequence"/>
</dbReference>
<dbReference type="EMBL" id="GITU01009444">
    <property type="protein sequence ID" value="MBC1178147.1"/>
    <property type="molecule type" value="Transcribed_RNA"/>
</dbReference>
<reference evidence="4" key="1">
    <citation type="submission" date="2012-05" db="EMBL/GenBank/DDBJ databases">
        <title>Whole Genome Assembly of Lutzomyia longipalpis.</title>
        <authorList>
            <person name="Richards S."/>
            <person name="Qu C."/>
            <person name="Dillon R."/>
            <person name="Worley K."/>
            <person name="Scherer S."/>
            <person name="Batterton M."/>
            <person name="Taylor A."/>
            <person name="Hawes A."/>
            <person name="Hernandez B."/>
            <person name="Kovar C."/>
            <person name="Mandapat C."/>
            <person name="Pham C."/>
            <person name="Qu C."/>
            <person name="Jing C."/>
            <person name="Bess C."/>
            <person name="Bandaranaike D."/>
            <person name="Ngo D."/>
            <person name="Ongeri F."/>
            <person name="Arias F."/>
            <person name="Lara F."/>
            <person name="Weissenberger G."/>
            <person name="Kamau G."/>
            <person name="Han H."/>
            <person name="Shen H."/>
            <person name="Dinh H."/>
            <person name="Khalil I."/>
            <person name="Jones J."/>
            <person name="Shafer J."/>
            <person name="Jayaseelan J."/>
            <person name="Quiroz J."/>
            <person name="Blankenburg K."/>
            <person name="Nguyen L."/>
            <person name="Jackson L."/>
            <person name="Francisco L."/>
            <person name="Tang L.-Y."/>
            <person name="Pu L.-L."/>
            <person name="Perales L."/>
            <person name="Lorensuhewa L."/>
            <person name="Munidasa M."/>
            <person name="Coyle M."/>
            <person name="Taylor M."/>
            <person name="Puazo M."/>
            <person name="Firestine M."/>
            <person name="Scheel M."/>
            <person name="Javaid M."/>
            <person name="Wang M."/>
            <person name="Li M."/>
            <person name="Tabassum N."/>
            <person name="Saada N."/>
            <person name="Osuji N."/>
            <person name="Aqrawi P."/>
            <person name="Fu Q."/>
            <person name="Thornton R."/>
            <person name="Raj R."/>
            <person name="Goodspeed R."/>
            <person name="Mata R."/>
            <person name="Najjar R."/>
            <person name="Gubbala S."/>
            <person name="Lee S."/>
            <person name="Denson S."/>
            <person name="Patil S."/>
            <person name="Macmil S."/>
            <person name="Qi S."/>
            <person name="Matskevitch T."/>
            <person name="Palculict T."/>
            <person name="Mathew T."/>
            <person name="Vee V."/>
            <person name="Velamala V."/>
            <person name="Korchina V."/>
            <person name="Cai W."/>
            <person name="Liu W."/>
            <person name="Dai W."/>
            <person name="Zou X."/>
            <person name="Zhu Y."/>
            <person name="Zhang Y."/>
            <person name="Wu Y.-Q."/>
            <person name="Xin Y."/>
            <person name="Nazarath L."/>
            <person name="Kovar C."/>
            <person name="Han Y."/>
            <person name="Muzny D."/>
            <person name="Gibbs R."/>
        </authorList>
    </citation>
    <scope>NUCLEOTIDE SEQUENCE [LARGE SCALE GENOMIC DNA]</scope>
    <source>
        <strain evidence="4">Jacobina</strain>
    </source>
</reference>
<dbReference type="Pfam" id="PF21787">
    <property type="entry name" value="TNP-like_RNaseH_N"/>
    <property type="match status" value="1"/>
</dbReference>
<accession>A0A1B0GH08</accession>
<dbReference type="EMBL" id="AJWK01003870">
    <property type="status" value="NOT_ANNOTATED_CDS"/>
    <property type="molecule type" value="Genomic_DNA"/>
</dbReference>
<evidence type="ECO:0000313" key="2">
    <source>
        <dbReference type="EMBL" id="MBC1178147.1"/>
    </source>
</evidence>
<dbReference type="EMBL" id="AJWK01003871">
    <property type="status" value="NOT_ANNOTATED_CDS"/>
    <property type="molecule type" value="Genomic_DNA"/>
</dbReference>
<reference evidence="3" key="3">
    <citation type="submission" date="2020-05" db="UniProtKB">
        <authorList>
            <consortium name="EnsemblMetazoa"/>
        </authorList>
    </citation>
    <scope>IDENTIFICATION</scope>
    <source>
        <strain evidence="3">Jacobina</strain>
    </source>
</reference>
<dbReference type="AlphaFoldDB" id="A0A1B0GH08"/>
<dbReference type="EMBL" id="AJWK01003873">
    <property type="status" value="NOT_ANNOTATED_CDS"/>
    <property type="molecule type" value="Genomic_DNA"/>
</dbReference>
<keyword evidence="4" id="KW-1185">Reference proteome</keyword>
<dbReference type="EMBL" id="AJWK01003874">
    <property type="status" value="NOT_ANNOTATED_CDS"/>
    <property type="molecule type" value="Genomic_DNA"/>
</dbReference>
<dbReference type="VEuPathDB" id="VectorBase:LLOJ000983"/>
<evidence type="ECO:0000313" key="4">
    <source>
        <dbReference type="Proteomes" id="UP000092461"/>
    </source>
</evidence>
<dbReference type="EnsemblMetazoa" id="LLOJ000983-RA">
    <property type="protein sequence ID" value="LLOJ000983-PA"/>
    <property type="gene ID" value="LLOJ000983"/>
</dbReference>
<evidence type="ECO:0000313" key="3">
    <source>
        <dbReference type="EnsemblMetazoa" id="LLOJ000983-PA"/>
    </source>
</evidence>
<organism evidence="3 4">
    <name type="scientific">Lutzomyia longipalpis</name>
    <name type="common">Sand fly</name>
    <dbReference type="NCBI Taxonomy" id="7200"/>
    <lineage>
        <taxon>Eukaryota</taxon>
        <taxon>Metazoa</taxon>
        <taxon>Ecdysozoa</taxon>
        <taxon>Arthropoda</taxon>
        <taxon>Hexapoda</taxon>
        <taxon>Insecta</taxon>
        <taxon>Pterygota</taxon>
        <taxon>Neoptera</taxon>
        <taxon>Endopterygota</taxon>
        <taxon>Diptera</taxon>
        <taxon>Nematocera</taxon>
        <taxon>Psychodoidea</taxon>
        <taxon>Psychodidae</taxon>
        <taxon>Lutzomyia</taxon>
        <taxon>Lutzomyia</taxon>
    </lineage>
</organism>
<dbReference type="EMBL" id="AJWK01003872">
    <property type="status" value="NOT_ANNOTATED_CDS"/>
    <property type="molecule type" value="Genomic_DNA"/>
</dbReference>
<evidence type="ECO:0000259" key="1">
    <source>
        <dbReference type="Pfam" id="PF21787"/>
    </source>
</evidence>
<feature type="domain" description="Transposable element P transposase-like RNase H" evidence="1">
    <location>
        <begin position="325"/>
        <end position="443"/>
    </location>
</feature>